<feature type="transmembrane region" description="Helical" evidence="9">
    <location>
        <begin position="231"/>
        <end position="249"/>
    </location>
</feature>
<feature type="region of interest" description="Disordered" evidence="10">
    <location>
        <begin position="1"/>
        <end position="31"/>
    </location>
</feature>
<dbReference type="AlphaFoldDB" id="A0AAV9IYH2"/>
<keyword evidence="13" id="KW-1185">Reference proteome</keyword>
<feature type="compositionally biased region" description="Acidic residues" evidence="10">
    <location>
        <begin position="339"/>
        <end position="349"/>
    </location>
</feature>
<keyword evidence="7 9" id="KW-0406">Ion transport</keyword>
<keyword evidence="6 9" id="KW-1133">Transmembrane helix</keyword>
<dbReference type="NCBIfam" id="TIGR00378">
    <property type="entry name" value="cax"/>
    <property type="match status" value="1"/>
</dbReference>
<feature type="region of interest" description="Disordered" evidence="10">
    <location>
        <begin position="339"/>
        <end position="367"/>
    </location>
</feature>
<accession>A0AAV9IYH2</accession>
<name>A0AAV9IYH2_CYACA</name>
<evidence type="ECO:0000256" key="7">
    <source>
        <dbReference type="ARBA" id="ARBA00023065"/>
    </source>
</evidence>
<feature type="transmembrane region" description="Helical" evidence="9">
    <location>
        <begin position="143"/>
        <end position="161"/>
    </location>
</feature>
<feature type="transmembrane region" description="Helical" evidence="9">
    <location>
        <begin position="198"/>
        <end position="219"/>
    </location>
</feature>
<comment type="caution">
    <text evidence="12">The sequence shown here is derived from an EMBL/GenBank/DDBJ whole genome shotgun (WGS) entry which is preliminary data.</text>
</comment>
<keyword evidence="9" id="KW-0050">Antiport</keyword>
<reference evidence="12 13" key="1">
    <citation type="submission" date="2022-07" db="EMBL/GenBank/DDBJ databases">
        <title>Genome-wide signatures of adaptation to extreme environments.</title>
        <authorList>
            <person name="Cho C.H."/>
            <person name="Yoon H.S."/>
        </authorList>
    </citation>
    <scope>NUCLEOTIDE SEQUENCE [LARGE SCALE GENOMIC DNA]</scope>
    <source>
        <strain evidence="12 13">DBV 063 E5</strain>
    </source>
</reference>
<feature type="transmembrane region" description="Helical" evidence="9">
    <location>
        <begin position="441"/>
        <end position="467"/>
    </location>
</feature>
<evidence type="ECO:0000256" key="9">
    <source>
        <dbReference type="RuleBase" id="RU365028"/>
    </source>
</evidence>
<feature type="transmembrane region" description="Helical" evidence="9">
    <location>
        <begin position="270"/>
        <end position="289"/>
    </location>
</feature>
<organism evidence="12 13">
    <name type="scientific">Cyanidium caldarium</name>
    <name type="common">Red alga</name>
    <dbReference type="NCBI Taxonomy" id="2771"/>
    <lineage>
        <taxon>Eukaryota</taxon>
        <taxon>Rhodophyta</taxon>
        <taxon>Bangiophyceae</taxon>
        <taxon>Cyanidiales</taxon>
        <taxon>Cyanidiaceae</taxon>
        <taxon>Cyanidium</taxon>
    </lineage>
</organism>
<keyword evidence="3 9" id="KW-0109">Calcium transport</keyword>
<evidence type="ECO:0000256" key="8">
    <source>
        <dbReference type="ARBA" id="ARBA00023136"/>
    </source>
</evidence>
<dbReference type="InterPro" id="IPR044880">
    <property type="entry name" value="NCX_ion-bd_dom_sf"/>
</dbReference>
<dbReference type="PANTHER" id="PTHR31503:SF22">
    <property type="entry name" value="VACUOLAR CALCIUM ION TRANSPORTER"/>
    <property type="match status" value="1"/>
</dbReference>
<evidence type="ECO:0000313" key="12">
    <source>
        <dbReference type="EMBL" id="KAK4537154.1"/>
    </source>
</evidence>
<evidence type="ECO:0000259" key="11">
    <source>
        <dbReference type="Pfam" id="PF01699"/>
    </source>
</evidence>
<feature type="transmembrane region" description="Helical" evidence="9">
    <location>
        <begin position="411"/>
        <end position="434"/>
    </location>
</feature>
<feature type="transmembrane region" description="Helical" evidence="9">
    <location>
        <begin position="301"/>
        <end position="325"/>
    </location>
</feature>
<gene>
    <name evidence="12" type="ORF">CDCA_CDCA11G3179</name>
</gene>
<dbReference type="Pfam" id="PF01699">
    <property type="entry name" value="Na_Ca_ex"/>
    <property type="match status" value="2"/>
</dbReference>
<dbReference type="GO" id="GO:0015369">
    <property type="term" value="F:calcium:proton antiporter activity"/>
    <property type="evidence" value="ECO:0007669"/>
    <property type="project" value="UniProtKB-UniRule"/>
</dbReference>
<feature type="domain" description="Sodium/calcium exchanger membrane region" evidence="11">
    <location>
        <begin position="379"/>
        <end position="516"/>
    </location>
</feature>
<comment type="subcellular location">
    <subcellularLocation>
        <location evidence="1">Endomembrane system</location>
        <topology evidence="1">Multi-pass membrane protein</topology>
    </subcellularLocation>
</comment>
<evidence type="ECO:0000256" key="1">
    <source>
        <dbReference type="ARBA" id="ARBA00004127"/>
    </source>
</evidence>
<keyword evidence="5 9" id="KW-0106">Calcium</keyword>
<evidence type="ECO:0000256" key="3">
    <source>
        <dbReference type="ARBA" id="ARBA00022568"/>
    </source>
</evidence>
<feature type="compositionally biased region" description="Basic and acidic residues" evidence="10">
    <location>
        <begin position="1"/>
        <end position="16"/>
    </location>
</feature>
<dbReference type="InterPro" id="IPR004798">
    <property type="entry name" value="CAX-like"/>
</dbReference>
<evidence type="ECO:0000256" key="4">
    <source>
        <dbReference type="ARBA" id="ARBA00022692"/>
    </source>
</evidence>
<keyword evidence="4 9" id="KW-0812">Transmembrane</keyword>
<proteinExistence type="inferred from homology"/>
<keyword evidence="8 9" id="KW-0472">Membrane</keyword>
<feature type="transmembrane region" description="Helical" evidence="9">
    <location>
        <begin position="167"/>
        <end position="186"/>
    </location>
</feature>
<evidence type="ECO:0000256" key="10">
    <source>
        <dbReference type="SAM" id="MobiDB-lite"/>
    </source>
</evidence>
<protein>
    <recommendedName>
        <fullName evidence="11">Sodium/calcium exchanger membrane region domain-containing protein</fullName>
    </recommendedName>
</protein>
<feature type="compositionally biased region" description="Low complexity" evidence="10">
    <location>
        <begin position="84"/>
        <end position="99"/>
    </location>
</feature>
<comment type="similarity">
    <text evidence="9">Belongs to the Ca(2+):cation antiporter (CaCA) (TC 2.A.19) family.</text>
</comment>
<evidence type="ECO:0000313" key="13">
    <source>
        <dbReference type="Proteomes" id="UP001301350"/>
    </source>
</evidence>
<evidence type="ECO:0000256" key="5">
    <source>
        <dbReference type="ARBA" id="ARBA00022837"/>
    </source>
</evidence>
<dbReference type="GO" id="GO:0005774">
    <property type="term" value="C:vacuolar membrane"/>
    <property type="evidence" value="ECO:0007669"/>
    <property type="project" value="UniProtKB-ARBA"/>
</dbReference>
<feature type="transmembrane region" description="Helical" evidence="9">
    <location>
        <begin position="371"/>
        <end position="391"/>
    </location>
</feature>
<dbReference type="GO" id="GO:0012505">
    <property type="term" value="C:endomembrane system"/>
    <property type="evidence" value="ECO:0007669"/>
    <property type="project" value="UniProtKB-SubCell"/>
</dbReference>
<feature type="region of interest" description="Disordered" evidence="10">
    <location>
        <begin position="47"/>
        <end position="99"/>
    </location>
</feature>
<feature type="transmembrane region" description="Helical" evidence="9">
    <location>
        <begin position="501"/>
        <end position="521"/>
    </location>
</feature>
<dbReference type="GO" id="GO:0006874">
    <property type="term" value="P:intracellular calcium ion homeostasis"/>
    <property type="evidence" value="ECO:0007669"/>
    <property type="project" value="TreeGrafter"/>
</dbReference>
<dbReference type="EMBL" id="JANCYW010000011">
    <property type="protein sequence ID" value="KAK4537154.1"/>
    <property type="molecule type" value="Genomic_DNA"/>
</dbReference>
<dbReference type="PANTHER" id="PTHR31503">
    <property type="entry name" value="VACUOLAR CALCIUM ION TRANSPORTER"/>
    <property type="match status" value="1"/>
</dbReference>
<dbReference type="Gene3D" id="1.20.1420.30">
    <property type="entry name" value="NCX, central ion-binding region"/>
    <property type="match status" value="2"/>
</dbReference>
<dbReference type="Proteomes" id="UP001301350">
    <property type="component" value="Unassembled WGS sequence"/>
</dbReference>
<sequence>MYGSGRGEDGTVDREPAAASPEGAETMSARSIADKVAGRAWVSAAHEGDALLAGPPGQRGSRRRQSPSGGTDPSPTPDGRSRDMTAMSRSRARSASGTGRNASHLELYVNWTHPLHQARPGGTTTNSSSSSSSSWLPYACMRYRINALLPLLPAGWVAAALHASDTLVFASNFLGVLPLGVLLGKFTEDIAWYSTPTLGALLNATFGNAVELILSVAALRQNMPEVLKATMLGSMISNQLLVTGVSFLAGGVRYAEQQFSSGLSDTNMSIMYVTLMGLLFPTVFAHAAASGDGDGDGDAASPAALIVSRCCAVVLLLVYGSYLVFELWTHAHHFAGNNGEEDSAVEDGVETGRPNAAAPSSDATTDDRPDMSLWACVSLLALTTVLISVASERLIGSLSGVARAWRLTPTFISFILLPLVGNAAEHLSAVTMALRNKMDIAVSVAIGSAVQIGLFVFPTLVTLAWLMGVPLSLQVSTVSAFALTASTVVVANTLRDHASNWLEGVELLAVYLVVGVCFLYAE</sequence>
<keyword evidence="2 9" id="KW-0813">Transport</keyword>
<evidence type="ECO:0000256" key="2">
    <source>
        <dbReference type="ARBA" id="ARBA00022448"/>
    </source>
</evidence>
<feature type="transmembrane region" description="Helical" evidence="9">
    <location>
        <begin position="473"/>
        <end position="494"/>
    </location>
</feature>
<evidence type="ECO:0000256" key="6">
    <source>
        <dbReference type="ARBA" id="ARBA00022989"/>
    </source>
</evidence>
<feature type="domain" description="Sodium/calcium exchanger membrane region" evidence="11">
    <location>
        <begin position="166"/>
        <end position="327"/>
    </location>
</feature>
<dbReference type="InterPro" id="IPR004837">
    <property type="entry name" value="NaCa_Exmemb"/>
</dbReference>
<dbReference type="InterPro" id="IPR004713">
    <property type="entry name" value="CaH_exchang"/>
</dbReference>